<feature type="compositionally biased region" description="Basic and acidic residues" evidence="2">
    <location>
        <begin position="228"/>
        <end position="239"/>
    </location>
</feature>
<keyword evidence="4" id="KW-1185">Reference proteome</keyword>
<feature type="coiled-coil region" evidence="1">
    <location>
        <begin position="35"/>
        <end position="62"/>
    </location>
</feature>
<organism evidence="3 4">
    <name type="scientific">Cytospora chrysosperma</name>
    <name type="common">Cytospora canker fungus</name>
    <name type="synonym">Sphaeria chrysosperma</name>
    <dbReference type="NCBI Taxonomy" id="252740"/>
    <lineage>
        <taxon>Eukaryota</taxon>
        <taxon>Fungi</taxon>
        <taxon>Dikarya</taxon>
        <taxon>Ascomycota</taxon>
        <taxon>Pezizomycotina</taxon>
        <taxon>Sordariomycetes</taxon>
        <taxon>Sordariomycetidae</taxon>
        <taxon>Diaporthales</taxon>
        <taxon>Cytosporaceae</taxon>
        <taxon>Cytospora</taxon>
    </lineage>
</organism>
<evidence type="ECO:0000256" key="2">
    <source>
        <dbReference type="SAM" id="MobiDB-lite"/>
    </source>
</evidence>
<gene>
    <name evidence="3" type="ORF">VSDG_01403</name>
</gene>
<sequence>MANYNVAAQAATQALVAQGKAEIAIALTEQFQKDINGLRDALEHANQLITTLRAENANLKAALGSAVEGFDFNNLPDASTSGGGGINGAAAGDGQQHQGLQQPPPEGTLFSNGGAYNPSKTERGNTRLKEELNRWTQARGYSVKILRSKLAGTRAKLVVSCVFAGSPRYREGQHETAEEEQRRRERARTDGYRFYKKRTSKLRNCPMRFMLHEVIQGSGTFVVKHSDAPEHQRCNHEPDAVPEVGEGDVSALSPE</sequence>
<feature type="region of interest" description="Disordered" evidence="2">
    <location>
        <begin position="228"/>
        <end position="255"/>
    </location>
</feature>
<reference evidence="3 4" key="1">
    <citation type="submission" date="2015-09" db="EMBL/GenBank/DDBJ databases">
        <title>Host preference determinants of Valsa canker pathogens revealed by comparative genomics.</title>
        <authorList>
            <person name="Yin Z."/>
            <person name="Huang L."/>
        </authorList>
    </citation>
    <scope>NUCLEOTIDE SEQUENCE [LARGE SCALE GENOMIC DNA]</scope>
    <source>
        <strain evidence="3 4">YSFL</strain>
    </source>
</reference>
<feature type="compositionally biased region" description="Low complexity" evidence="2">
    <location>
        <begin position="88"/>
        <end position="101"/>
    </location>
</feature>
<evidence type="ECO:0000313" key="4">
    <source>
        <dbReference type="Proteomes" id="UP000284375"/>
    </source>
</evidence>
<proteinExistence type="predicted"/>
<dbReference type="OrthoDB" id="5230413at2759"/>
<feature type="region of interest" description="Disordered" evidence="2">
    <location>
        <begin position="81"/>
        <end position="127"/>
    </location>
</feature>
<keyword evidence="1" id="KW-0175">Coiled coil</keyword>
<dbReference type="Proteomes" id="UP000284375">
    <property type="component" value="Unassembled WGS sequence"/>
</dbReference>
<name>A0A423WJR3_CYTCH</name>
<evidence type="ECO:0000313" key="3">
    <source>
        <dbReference type="EMBL" id="ROW03565.1"/>
    </source>
</evidence>
<accession>A0A423WJR3</accession>
<dbReference type="AlphaFoldDB" id="A0A423WJR3"/>
<dbReference type="EMBL" id="LJZO01000003">
    <property type="protein sequence ID" value="ROW03565.1"/>
    <property type="molecule type" value="Genomic_DNA"/>
</dbReference>
<evidence type="ECO:0000256" key="1">
    <source>
        <dbReference type="SAM" id="Coils"/>
    </source>
</evidence>
<comment type="caution">
    <text evidence="3">The sequence shown here is derived from an EMBL/GenBank/DDBJ whole genome shotgun (WGS) entry which is preliminary data.</text>
</comment>
<protein>
    <submittedName>
        <fullName evidence="3">Uncharacterized protein</fullName>
    </submittedName>
</protein>